<sequence length="387" mass="43608">MEPIITSLLDTDLYKLTMMQAVLHRYPQAHVRYEFRCRSAHKLGALAERVEAQVGMLRGVALTKDEAEYLRSLRFMKDDFVDFLSLFRFNPDYVQVSRDGDELRIAIEGPWLHTILFEVPLLAIVAELEFETHPDQARLLAKGRERLEEKLALLRSADVVPAFAEFGTRRRAARRWQTEVVNRLLEAKGFSGTSNVDLARRFGLLPIGTMAHEWLQAHQALGARLVDSQKAALEAWVQEYRGDLGIALTDVIGMDAFTRDFDLYFAKLFDGLRHDSGDPVVWAETMIAHYRALRIDPRSKQLVFSDGLDVEQMIALEKAFGQQAKIAFGVGTNLTHDLGIEPPSVVIKMTECQGQPVAKLSDSAGKTMCRDASYLNYLCSVFGKEAA</sequence>
<evidence type="ECO:0000256" key="5">
    <source>
        <dbReference type="ARBA" id="ARBA00022598"/>
    </source>
</evidence>
<comment type="similarity">
    <text evidence="2 7 8">Belongs to the NAPRTase family.</text>
</comment>
<dbReference type="Pfam" id="PF17767">
    <property type="entry name" value="NAPRTase_N"/>
    <property type="match status" value="1"/>
</dbReference>
<dbReference type="GO" id="GO:0034355">
    <property type="term" value="P:NAD+ biosynthetic process via the salvage pathway"/>
    <property type="evidence" value="ECO:0007669"/>
    <property type="project" value="TreeGrafter"/>
</dbReference>
<reference evidence="12" key="1">
    <citation type="submission" date="2017-05" db="EMBL/GenBank/DDBJ databases">
        <authorList>
            <person name="Sharma S."/>
            <person name="Sidhu C."/>
            <person name="Pinnaka A.K."/>
        </authorList>
    </citation>
    <scope>NUCLEOTIDE SEQUENCE [LARGE SCALE GENOMIC DNA]</scope>
    <source>
        <strain evidence="12">AK93</strain>
    </source>
</reference>
<dbReference type="InterPro" id="IPR036068">
    <property type="entry name" value="Nicotinate_pribotase-like_C"/>
</dbReference>
<organism evidence="11 12">
    <name type="scientific">Alkalilimnicola ehrlichii</name>
    <dbReference type="NCBI Taxonomy" id="351052"/>
    <lineage>
        <taxon>Bacteria</taxon>
        <taxon>Pseudomonadati</taxon>
        <taxon>Pseudomonadota</taxon>
        <taxon>Gammaproteobacteria</taxon>
        <taxon>Chromatiales</taxon>
        <taxon>Ectothiorhodospiraceae</taxon>
        <taxon>Alkalilimnicola</taxon>
    </lineage>
</organism>
<dbReference type="OrthoDB" id="9771406at2"/>
<feature type="domain" description="Nicotinate phosphoribosyltransferase N-terminal" evidence="10">
    <location>
        <begin position="9"/>
        <end position="125"/>
    </location>
</feature>
<evidence type="ECO:0000256" key="1">
    <source>
        <dbReference type="ARBA" id="ARBA00004952"/>
    </source>
</evidence>
<evidence type="ECO:0000313" key="12">
    <source>
        <dbReference type="Proteomes" id="UP000256763"/>
    </source>
</evidence>
<dbReference type="SUPFAM" id="SSF51690">
    <property type="entry name" value="Nicotinate/Quinolinate PRTase C-terminal domain-like"/>
    <property type="match status" value="1"/>
</dbReference>
<evidence type="ECO:0000259" key="10">
    <source>
        <dbReference type="Pfam" id="PF17767"/>
    </source>
</evidence>
<dbReference type="EMBL" id="NFZW01000014">
    <property type="protein sequence ID" value="RFA34828.1"/>
    <property type="molecule type" value="Genomic_DNA"/>
</dbReference>
<dbReference type="PANTHER" id="PTHR11098:SF1">
    <property type="entry name" value="NICOTINATE PHOSPHORIBOSYLTRANSFERASE"/>
    <property type="match status" value="1"/>
</dbReference>
<dbReference type="Proteomes" id="UP000256763">
    <property type="component" value="Unassembled WGS sequence"/>
</dbReference>
<keyword evidence="6 7" id="KW-0662">Pyridine nucleotide biosynthesis</keyword>
<evidence type="ECO:0000256" key="6">
    <source>
        <dbReference type="ARBA" id="ARBA00022642"/>
    </source>
</evidence>
<dbReference type="InterPro" id="IPR006406">
    <property type="entry name" value="Nic_PRibTrfase"/>
</dbReference>
<keyword evidence="12" id="KW-1185">Reference proteome</keyword>
<dbReference type="GO" id="GO:0004516">
    <property type="term" value="F:nicotinate phosphoribosyltransferase activity"/>
    <property type="evidence" value="ECO:0007669"/>
    <property type="project" value="UniProtKB-UniRule"/>
</dbReference>
<dbReference type="InterPro" id="IPR041525">
    <property type="entry name" value="N/Namide_PRibTrfase"/>
</dbReference>
<dbReference type="GO" id="GO:0005829">
    <property type="term" value="C:cytosol"/>
    <property type="evidence" value="ECO:0007669"/>
    <property type="project" value="TreeGrafter"/>
</dbReference>
<gene>
    <name evidence="7" type="primary">pncB</name>
    <name evidence="11" type="ORF">CAL65_14070</name>
</gene>
<name>A0A3E0WPT2_9GAMM</name>
<dbReference type="InterPro" id="IPR040727">
    <property type="entry name" value="NAPRTase_N"/>
</dbReference>
<dbReference type="InterPro" id="IPR007229">
    <property type="entry name" value="Nic_PRibTrfase-Fam"/>
</dbReference>
<dbReference type="NCBIfam" id="TIGR01514">
    <property type="entry name" value="NAPRTase"/>
    <property type="match status" value="1"/>
</dbReference>
<keyword evidence="11" id="KW-0808">Transferase</keyword>
<dbReference type="PIRSF" id="PIRSF000484">
    <property type="entry name" value="NAPRT"/>
    <property type="match status" value="1"/>
</dbReference>
<dbReference type="EC" id="6.3.4.21" evidence="3 7"/>
<evidence type="ECO:0000256" key="7">
    <source>
        <dbReference type="HAMAP-Rule" id="MF_00570"/>
    </source>
</evidence>
<comment type="function">
    <text evidence="7 8">Catalyzes the synthesis of beta-nicotinate D-ribonucleotide from nicotinate and 5-phospho-D-ribose 1-phosphate at the expense of ATP.</text>
</comment>
<dbReference type="HAMAP" id="MF_00570">
    <property type="entry name" value="NAPRTase"/>
    <property type="match status" value="1"/>
</dbReference>
<dbReference type="PANTHER" id="PTHR11098">
    <property type="entry name" value="NICOTINATE PHOSPHORIBOSYLTRANSFERASE"/>
    <property type="match status" value="1"/>
</dbReference>
<evidence type="ECO:0000256" key="8">
    <source>
        <dbReference type="RuleBase" id="RU003838"/>
    </source>
</evidence>
<comment type="caution">
    <text evidence="11">The sequence shown here is derived from an EMBL/GenBank/DDBJ whole genome shotgun (WGS) entry which is preliminary data.</text>
</comment>
<dbReference type="CDD" id="cd01401">
    <property type="entry name" value="PncB_like"/>
    <property type="match status" value="1"/>
</dbReference>
<feature type="domain" description="Nicotinate/nicotinamide phosphoribosyltransferase" evidence="9">
    <location>
        <begin position="163"/>
        <end position="384"/>
    </location>
</feature>
<comment type="catalytic activity">
    <reaction evidence="7 8">
        <text>5-phospho-alpha-D-ribose 1-diphosphate + nicotinate + ATP + H2O = nicotinate beta-D-ribonucleotide + ADP + phosphate + diphosphate</text>
        <dbReference type="Rhea" id="RHEA:36163"/>
        <dbReference type="ChEBI" id="CHEBI:15377"/>
        <dbReference type="ChEBI" id="CHEBI:30616"/>
        <dbReference type="ChEBI" id="CHEBI:32544"/>
        <dbReference type="ChEBI" id="CHEBI:33019"/>
        <dbReference type="ChEBI" id="CHEBI:43474"/>
        <dbReference type="ChEBI" id="CHEBI:57502"/>
        <dbReference type="ChEBI" id="CHEBI:58017"/>
        <dbReference type="ChEBI" id="CHEBI:456216"/>
        <dbReference type="EC" id="6.3.4.21"/>
    </reaction>
</comment>
<keyword evidence="5 7" id="KW-0436">Ligase</keyword>
<dbReference type="RefSeq" id="WP_116302681.1">
    <property type="nucleotide sequence ID" value="NZ_NFZV01000013.1"/>
</dbReference>
<keyword evidence="11" id="KW-0328">Glycosyltransferase</keyword>
<accession>A0A3E0WPT2</accession>
<dbReference type="AlphaFoldDB" id="A0A3E0WPT2"/>
<evidence type="ECO:0000313" key="11">
    <source>
        <dbReference type="EMBL" id="RFA34828.1"/>
    </source>
</evidence>
<dbReference type="Gene3D" id="3.20.140.10">
    <property type="entry name" value="nicotinate phosphoribosyltransferase"/>
    <property type="match status" value="1"/>
</dbReference>
<feature type="modified residue" description="Phosphohistidine; by autocatalysis" evidence="7">
    <location>
        <position position="212"/>
    </location>
</feature>
<evidence type="ECO:0000256" key="4">
    <source>
        <dbReference type="ARBA" id="ARBA00022553"/>
    </source>
</evidence>
<keyword evidence="4 7" id="KW-0597">Phosphoprotein</keyword>
<proteinExistence type="inferred from homology"/>
<comment type="PTM">
    <text evidence="7 8">Transiently phosphorylated on a His residue during the reaction cycle. Phosphorylation strongly increases the affinity for substrates and increases the rate of nicotinate D-ribonucleotide production. Dephosphorylation regenerates the low-affinity form of the enzyme, leading to product release.</text>
</comment>
<dbReference type="UniPathway" id="UPA00253">
    <property type="reaction ID" value="UER00457"/>
</dbReference>
<dbReference type="NCBIfam" id="NF003704">
    <property type="entry name" value="PRK05321.1"/>
    <property type="match status" value="1"/>
</dbReference>
<comment type="pathway">
    <text evidence="1 7 8">Cofactor biosynthesis; NAD(+) biosynthesis; nicotinate D-ribonucleotide from nicotinate: step 1/1.</text>
</comment>
<evidence type="ECO:0000256" key="3">
    <source>
        <dbReference type="ARBA" id="ARBA00013236"/>
    </source>
</evidence>
<protein>
    <recommendedName>
        <fullName evidence="3 7">Nicotinate phosphoribosyltransferase</fullName>
        <shortName evidence="7">NAPRTase</shortName>
        <ecNumber evidence="3 7">6.3.4.21</ecNumber>
    </recommendedName>
</protein>
<evidence type="ECO:0000256" key="2">
    <source>
        <dbReference type="ARBA" id="ARBA00010897"/>
    </source>
</evidence>
<dbReference type="SUPFAM" id="SSF54675">
    <property type="entry name" value="Nicotinate/Quinolinate PRTase N-terminal domain-like"/>
    <property type="match status" value="1"/>
</dbReference>
<dbReference type="GO" id="GO:0016757">
    <property type="term" value="F:glycosyltransferase activity"/>
    <property type="evidence" value="ECO:0007669"/>
    <property type="project" value="UniProtKB-KW"/>
</dbReference>
<dbReference type="Pfam" id="PF04095">
    <property type="entry name" value="NAPRTase"/>
    <property type="match status" value="1"/>
</dbReference>
<evidence type="ECO:0000259" key="9">
    <source>
        <dbReference type="Pfam" id="PF04095"/>
    </source>
</evidence>